<feature type="region of interest" description="Disordered" evidence="1">
    <location>
        <begin position="66"/>
        <end position="130"/>
    </location>
</feature>
<accession>A0A9Q1CYM5</accession>
<reference evidence="2" key="1">
    <citation type="journal article" date="2023" name="Science">
        <title>Genome structures resolve the early diversification of teleost fishes.</title>
        <authorList>
            <person name="Parey E."/>
            <person name="Louis A."/>
            <person name="Montfort J."/>
            <person name="Bouchez O."/>
            <person name="Roques C."/>
            <person name="Iampietro C."/>
            <person name="Lluch J."/>
            <person name="Castinel A."/>
            <person name="Donnadieu C."/>
            <person name="Desvignes T."/>
            <person name="Floi Bucao C."/>
            <person name="Jouanno E."/>
            <person name="Wen M."/>
            <person name="Mejri S."/>
            <person name="Dirks R."/>
            <person name="Jansen H."/>
            <person name="Henkel C."/>
            <person name="Chen W.J."/>
            <person name="Zahm M."/>
            <person name="Cabau C."/>
            <person name="Klopp C."/>
            <person name="Thompson A.W."/>
            <person name="Robinson-Rechavi M."/>
            <person name="Braasch I."/>
            <person name="Lecointre G."/>
            <person name="Bobe J."/>
            <person name="Postlethwait J.H."/>
            <person name="Berthelot C."/>
            <person name="Roest Crollius H."/>
            <person name="Guiguen Y."/>
        </authorList>
    </citation>
    <scope>NUCLEOTIDE SEQUENCE</scope>
    <source>
        <strain evidence="2">Concon-B</strain>
    </source>
</reference>
<dbReference type="AlphaFoldDB" id="A0A9Q1CYM5"/>
<protein>
    <submittedName>
        <fullName evidence="2">Uncharacterized protein</fullName>
    </submittedName>
</protein>
<feature type="region of interest" description="Disordered" evidence="1">
    <location>
        <begin position="27"/>
        <end position="47"/>
    </location>
</feature>
<organism evidence="2 3">
    <name type="scientific">Conger conger</name>
    <name type="common">Conger eel</name>
    <name type="synonym">Muraena conger</name>
    <dbReference type="NCBI Taxonomy" id="82655"/>
    <lineage>
        <taxon>Eukaryota</taxon>
        <taxon>Metazoa</taxon>
        <taxon>Chordata</taxon>
        <taxon>Craniata</taxon>
        <taxon>Vertebrata</taxon>
        <taxon>Euteleostomi</taxon>
        <taxon>Actinopterygii</taxon>
        <taxon>Neopterygii</taxon>
        <taxon>Teleostei</taxon>
        <taxon>Anguilliformes</taxon>
        <taxon>Congridae</taxon>
        <taxon>Conger</taxon>
    </lineage>
</organism>
<sequence length="130" mass="14659">MRVVKVMARDEETELIWEQLTGEPQRWNTRLTDLETPRPGNSAPNPLSQTLALEAVGFWRFQEPFRPIGRGSPAPRPRPRPLRRTGLENAGMWSRCESVRPYNTQSSGHSMGGEIKGHSRHGGQLGRCLS</sequence>
<dbReference type="Proteomes" id="UP001152803">
    <property type="component" value="Unassembled WGS sequence"/>
</dbReference>
<evidence type="ECO:0000313" key="3">
    <source>
        <dbReference type="Proteomes" id="UP001152803"/>
    </source>
</evidence>
<proteinExistence type="predicted"/>
<evidence type="ECO:0000256" key="1">
    <source>
        <dbReference type="SAM" id="MobiDB-lite"/>
    </source>
</evidence>
<dbReference type="EMBL" id="JAFJMO010000017">
    <property type="protein sequence ID" value="KAJ8252656.1"/>
    <property type="molecule type" value="Genomic_DNA"/>
</dbReference>
<comment type="caution">
    <text evidence="2">The sequence shown here is derived from an EMBL/GenBank/DDBJ whole genome shotgun (WGS) entry which is preliminary data.</text>
</comment>
<name>A0A9Q1CYM5_CONCO</name>
<gene>
    <name evidence="2" type="ORF">COCON_G00219680</name>
</gene>
<evidence type="ECO:0000313" key="2">
    <source>
        <dbReference type="EMBL" id="KAJ8252656.1"/>
    </source>
</evidence>
<keyword evidence="3" id="KW-1185">Reference proteome</keyword>